<evidence type="ECO:0000256" key="4">
    <source>
        <dbReference type="RuleBase" id="RU361214"/>
    </source>
</evidence>
<dbReference type="PANTHER" id="PTHR13430">
    <property type="match status" value="1"/>
</dbReference>
<keyword evidence="3 4" id="KW-0072">Autophagy</keyword>
<name>A0ABR3INM1_LOXSC</name>
<comment type="subcellular location">
    <subcellularLocation>
        <location evidence="1">Preautophagosomal structure</location>
    </subcellularLocation>
</comment>
<proteinExistence type="inferred from homology"/>
<dbReference type="PANTHER" id="PTHR13430:SF4">
    <property type="entry name" value="AUTOPHAGY-RELATED PROTEIN 13"/>
    <property type="match status" value="1"/>
</dbReference>
<comment type="similarity">
    <text evidence="2 4">Belongs to the ATG13 family. Metazoan subfamily.</text>
</comment>
<evidence type="ECO:0000256" key="2">
    <source>
        <dbReference type="ARBA" id="ARBA00007341"/>
    </source>
</evidence>
<dbReference type="InterPro" id="IPR018731">
    <property type="entry name" value="Atg13_N"/>
</dbReference>
<evidence type="ECO:0000256" key="3">
    <source>
        <dbReference type="ARBA" id="ARBA00023006"/>
    </source>
</evidence>
<evidence type="ECO:0000313" key="6">
    <source>
        <dbReference type="EMBL" id="KAL0902677.1"/>
    </source>
</evidence>
<dbReference type="EMBL" id="JBEUOH010000001">
    <property type="protein sequence ID" value="KAL0902677.1"/>
    <property type="molecule type" value="Genomic_DNA"/>
</dbReference>
<accession>A0ABR3INM1</accession>
<sequence>MASTSTESVDRLKLYKFTKILTLKVAQIVVQSRQGKKITHETNTTKAIDQIPSAASNVQWFNLSIPDEPDVAYDTKQVLNGEVVDALVKVLCIEISLRTNDGDRMVLEMWTVKILPGGDPTINSITAIYYRMSIMLKSTLSISRITPAYKMARSQHKESYTISHKIYGGEPNLDLLGERYKTVRVSDLKTPIGTIVIEVAYRTKMTILPEDKIKPLDGVSQSSVTDIMVKSDHFYESPKKNYDKKEIDLNKPLTAGAFVDTVKIKELHDALSQQIPPEPPMSWLLAEKDKLEKKLKAPLIVDKSKERAGCSNDGAGSSSHAMSKAIEVPRVRNGDKYSSLMEFPFADGSPMTELATFYQECLQARSASDEWTELAGEPSASTDSESLSQQLKMFEDAVPEFDNMVASMFSNSEHGSDHS</sequence>
<dbReference type="Pfam" id="PF10033">
    <property type="entry name" value="ATG13"/>
    <property type="match status" value="1"/>
</dbReference>
<reference evidence="6 7" key="1">
    <citation type="submission" date="2024-06" db="EMBL/GenBank/DDBJ databases">
        <title>A chromosome-level genome assembly of beet webworm, Loxostege sticticalis.</title>
        <authorList>
            <person name="Zhang Y."/>
        </authorList>
    </citation>
    <scope>NUCLEOTIDE SEQUENCE [LARGE SCALE GENOMIC DNA]</scope>
    <source>
        <strain evidence="6">AQ026</strain>
        <tissue evidence="6">Whole body</tissue>
    </source>
</reference>
<feature type="domain" description="Autophagy-related protein 13 N-terminal" evidence="5">
    <location>
        <begin position="101"/>
        <end position="205"/>
    </location>
</feature>
<dbReference type="Gene3D" id="3.30.900.10">
    <property type="entry name" value="HORMA domain"/>
    <property type="match status" value="1"/>
</dbReference>
<keyword evidence="7" id="KW-1185">Reference proteome</keyword>
<dbReference type="Proteomes" id="UP001549920">
    <property type="component" value="Unassembled WGS sequence"/>
</dbReference>
<comment type="caution">
    <text evidence="6">The sequence shown here is derived from an EMBL/GenBank/DDBJ whole genome shotgun (WGS) entry which is preliminary data.</text>
</comment>
<protein>
    <recommendedName>
        <fullName evidence="4">Autophagy-related protein 13</fullName>
    </recommendedName>
</protein>
<dbReference type="InterPro" id="IPR040182">
    <property type="entry name" value="ATG13"/>
</dbReference>
<evidence type="ECO:0000313" key="7">
    <source>
        <dbReference type="Proteomes" id="UP001549920"/>
    </source>
</evidence>
<organism evidence="6 7">
    <name type="scientific">Loxostege sticticalis</name>
    <name type="common">Beet webworm moth</name>
    <dbReference type="NCBI Taxonomy" id="481309"/>
    <lineage>
        <taxon>Eukaryota</taxon>
        <taxon>Metazoa</taxon>
        <taxon>Ecdysozoa</taxon>
        <taxon>Arthropoda</taxon>
        <taxon>Hexapoda</taxon>
        <taxon>Insecta</taxon>
        <taxon>Pterygota</taxon>
        <taxon>Neoptera</taxon>
        <taxon>Endopterygota</taxon>
        <taxon>Lepidoptera</taxon>
        <taxon>Glossata</taxon>
        <taxon>Ditrysia</taxon>
        <taxon>Pyraloidea</taxon>
        <taxon>Crambidae</taxon>
        <taxon>Pyraustinae</taxon>
        <taxon>Loxostege</taxon>
    </lineage>
</organism>
<evidence type="ECO:0000256" key="1">
    <source>
        <dbReference type="ARBA" id="ARBA00004329"/>
    </source>
</evidence>
<dbReference type="EMBL" id="JBEUOH010000001">
    <property type="protein sequence ID" value="KAL0902678.1"/>
    <property type="molecule type" value="Genomic_DNA"/>
</dbReference>
<evidence type="ECO:0000259" key="5">
    <source>
        <dbReference type="Pfam" id="PF10033"/>
    </source>
</evidence>
<dbReference type="InterPro" id="IPR036570">
    <property type="entry name" value="HORMA_dom_sf"/>
</dbReference>
<gene>
    <name evidence="6" type="ORF">ABMA27_000497</name>
</gene>